<feature type="region of interest" description="Disordered" evidence="1">
    <location>
        <begin position="18"/>
        <end position="38"/>
    </location>
</feature>
<organism evidence="2 3">
    <name type="scientific">Stachybotrys elegans</name>
    <dbReference type="NCBI Taxonomy" id="80388"/>
    <lineage>
        <taxon>Eukaryota</taxon>
        <taxon>Fungi</taxon>
        <taxon>Dikarya</taxon>
        <taxon>Ascomycota</taxon>
        <taxon>Pezizomycotina</taxon>
        <taxon>Sordariomycetes</taxon>
        <taxon>Hypocreomycetidae</taxon>
        <taxon>Hypocreales</taxon>
        <taxon>Stachybotryaceae</taxon>
        <taxon>Stachybotrys</taxon>
    </lineage>
</organism>
<dbReference type="AlphaFoldDB" id="A0A8K0SZ33"/>
<evidence type="ECO:0000313" key="3">
    <source>
        <dbReference type="Proteomes" id="UP000813444"/>
    </source>
</evidence>
<dbReference type="EMBL" id="JAGPNK010000002">
    <property type="protein sequence ID" value="KAH7325881.1"/>
    <property type="molecule type" value="Genomic_DNA"/>
</dbReference>
<dbReference type="InterPro" id="IPR050667">
    <property type="entry name" value="PPR-containing_protein"/>
</dbReference>
<dbReference type="Proteomes" id="UP000813444">
    <property type="component" value="Unassembled WGS sequence"/>
</dbReference>
<keyword evidence="3" id="KW-1185">Reference proteome</keyword>
<dbReference type="PANTHER" id="PTHR47939:SF5">
    <property type="entry name" value="PENTACOTRIPEPTIDE-REPEAT REGION OF PRORP DOMAIN-CONTAINING PROTEIN"/>
    <property type="match status" value="1"/>
</dbReference>
<protein>
    <recommendedName>
        <fullName evidence="4">Pentacotripeptide-repeat region of PRORP domain-containing protein</fullName>
    </recommendedName>
</protein>
<evidence type="ECO:0000256" key="1">
    <source>
        <dbReference type="SAM" id="MobiDB-lite"/>
    </source>
</evidence>
<dbReference type="OrthoDB" id="185373at2759"/>
<reference evidence="2" key="1">
    <citation type="journal article" date="2021" name="Nat. Commun.">
        <title>Genetic determinants of endophytism in the Arabidopsis root mycobiome.</title>
        <authorList>
            <person name="Mesny F."/>
            <person name="Miyauchi S."/>
            <person name="Thiergart T."/>
            <person name="Pickel B."/>
            <person name="Atanasova L."/>
            <person name="Karlsson M."/>
            <person name="Huettel B."/>
            <person name="Barry K.W."/>
            <person name="Haridas S."/>
            <person name="Chen C."/>
            <person name="Bauer D."/>
            <person name="Andreopoulos W."/>
            <person name="Pangilinan J."/>
            <person name="LaButti K."/>
            <person name="Riley R."/>
            <person name="Lipzen A."/>
            <person name="Clum A."/>
            <person name="Drula E."/>
            <person name="Henrissat B."/>
            <person name="Kohler A."/>
            <person name="Grigoriev I.V."/>
            <person name="Martin F.M."/>
            <person name="Hacquard S."/>
        </authorList>
    </citation>
    <scope>NUCLEOTIDE SEQUENCE</scope>
    <source>
        <strain evidence="2">MPI-CAGE-CH-0235</strain>
    </source>
</reference>
<accession>A0A8K0SZ33</accession>
<evidence type="ECO:0000313" key="2">
    <source>
        <dbReference type="EMBL" id="KAH7325881.1"/>
    </source>
</evidence>
<evidence type="ECO:0008006" key="4">
    <source>
        <dbReference type="Google" id="ProtNLM"/>
    </source>
</evidence>
<dbReference type="InterPro" id="IPR002885">
    <property type="entry name" value="PPR_rpt"/>
</dbReference>
<dbReference type="PANTHER" id="PTHR47939">
    <property type="entry name" value="MEMBRANE-ASSOCIATED SALT-INDUCIBLE PROTEIN-LIKE"/>
    <property type="match status" value="1"/>
</dbReference>
<gene>
    <name evidence="2" type="ORF">B0I35DRAFT_120687</name>
</gene>
<dbReference type="Gene3D" id="1.25.40.10">
    <property type="entry name" value="Tetratricopeptide repeat domain"/>
    <property type="match status" value="2"/>
</dbReference>
<proteinExistence type="predicted"/>
<dbReference type="InterPro" id="IPR011990">
    <property type="entry name" value="TPR-like_helical_dom_sf"/>
</dbReference>
<sequence length="789" mass="90452">MRPVVARQARRLLHRASTPSCAAHTTPVRRRTTPRPISSRTFQRTFLTSIFKQPPRPVRPPEYEPGWMTIMLWRSRMLDNLRPPPHSDLLQSLDQLMKSKLRSGMPLNSTQALQCRRLLEWLAESSISQQAEPIGAGSLLRVRRVLLEIEPLERTEHHVELAKAIYRILLDKNYSGKLGWEDSVPMPWCDLVKQLCLYGAAREAWEMVQSKWDDFDYNFWIKKHGLVAEVARALAREGHEKDLVEVVDYAETHGVPYDFRLQDSVVCFFAERDRIDETRYWLDKPNGQRYPSANVHIALAELALRKGLQDWATSLVLKTAQEHPPNYIWDALLQSMLLLGRTVDDLDSVMGNMVSRKTIVAPTVQTFNGLLRVAVQMKDADLANEIFALCKKRKIRRNGETLLIMLSLHLEVGQMDAAKTRWQEVQKLQAWGDSSTSLQECRRLVSQYLTLLGQQPRPDFPQILSVLEFVDENQIGLVPETVAVLCQTLLENEQTHDVMDLLSSHCFMYSAEMRHVVQLSLASFCMEPKTSTARSWEAYQLLYQFFQDADFDLRSKLIQNFFNRKRPDMAVQVLGHMRTHRNQAYRPRHETYITCLEGLAAVPDRQALATVHNMLKIDTTIQLDTKLYTALMIAYTACGEPRRAIDFWQDISFSQEGPTYASIEAIFWALEKRPTGDNKARDIWRTIEMMDLDVPPAIYNAYVGAIAADGQEQEAERLIVQMAGLVGTGPDATTLGITYNALPGQQLQSAFKDWAQRQYPHIWAELEKVGKRMNAEGLCLFKVKRVLKA</sequence>
<dbReference type="Pfam" id="PF13812">
    <property type="entry name" value="PPR_3"/>
    <property type="match status" value="1"/>
</dbReference>
<comment type="caution">
    <text evidence="2">The sequence shown here is derived from an EMBL/GenBank/DDBJ whole genome shotgun (WGS) entry which is preliminary data.</text>
</comment>
<name>A0A8K0SZ33_9HYPO</name>